<keyword evidence="9" id="KW-1185">Reference proteome</keyword>
<dbReference type="InterPro" id="IPR010661">
    <property type="entry name" value="RVT_thumb"/>
</dbReference>
<evidence type="ECO:0000256" key="6">
    <source>
        <dbReference type="ARBA" id="ARBA00022918"/>
    </source>
</evidence>
<dbReference type="PANTHER" id="PTHR41694">
    <property type="entry name" value="ENDOGENOUS RETROVIRUS GROUP K MEMBER POL PROTEIN"/>
    <property type="match status" value="1"/>
</dbReference>
<gene>
    <name evidence="8" type="ORF">N302_05446</name>
</gene>
<dbReference type="PANTHER" id="PTHR41694:SF3">
    <property type="entry name" value="RNA-DIRECTED DNA POLYMERASE-RELATED"/>
    <property type="match status" value="1"/>
</dbReference>
<evidence type="ECO:0000256" key="3">
    <source>
        <dbReference type="ARBA" id="ARBA00022722"/>
    </source>
</evidence>
<evidence type="ECO:0000256" key="1">
    <source>
        <dbReference type="ARBA" id="ARBA00022679"/>
    </source>
</evidence>
<dbReference type="SUPFAM" id="SSF56672">
    <property type="entry name" value="DNA/RNA polymerases"/>
    <property type="match status" value="1"/>
</dbReference>
<evidence type="ECO:0000256" key="4">
    <source>
        <dbReference type="ARBA" id="ARBA00022759"/>
    </source>
</evidence>
<keyword evidence="2" id="KW-0548">Nucleotidyltransferase</keyword>
<dbReference type="EMBL" id="KK718991">
    <property type="protein sequence ID" value="KFO60861.1"/>
    <property type="molecule type" value="Genomic_DNA"/>
</dbReference>
<protein>
    <recommendedName>
        <fullName evidence="7">Reverse transcriptase thumb domain-containing protein</fullName>
    </recommendedName>
</protein>
<evidence type="ECO:0000259" key="7">
    <source>
        <dbReference type="Pfam" id="PF06817"/>
    </source>
</evidence>
<accession>A0A091EV30</accession>
<dbReference type="InterPro" id="IPR043502">
    <property type="entry name" value="DNA/RNA_pol_sf"/>
</dbReference>
<dbReference type="GO" id="GO:0004519">
    <property type="term" value="F:endonuclease activity"/>
    <property type="evidence" value="ECO:0007669"/>
    <property type="project" value="UniProtKB-KW"/>
</dbReference>
<evidence type="ECO:0000313" key="9">
    <source>
        <dbReference type="Proteomes" id="UP000052976"/>
    </source>
</evidence>
<keyword evidence="6" id="KW-0695">RNA-directed DNA polymerase</keyword>
<dbReference type="GO" id="GO:0035613">
    <property type="term" value="F:RNA stem-loop binding"/>
    <property type="evidence" value="ECO:0007669"/>
    <property type="project" value="TreeGrafter"/>
</dbReference>
<dbReference type="InterPro" id="IPR043128">
    <property type="entry name" value="Rev_trsase/Diguanyl_cyclase"/>
</dbReference>
<dbReference type="Proteomes" id="UP000052976">
    <property type="component" value="Unassembled WGS sequence"/>
</dbReference>
<dbReference type="GO" id="GO:0016787">
    <property type="term" value="F:hydrolase activity"/>
    <property type="evidence" value="ECO:0007669"/>
    <property type="project" value="UniProtKB-KW"/>
</dbReference>
<name>A0A091EV30_CORBR</name>
<keyword evidence="3" id="KW-0540">Nuclease</keyword>
<organism evidence="8 9">
    <name type="scientific">Corvus brachyrhynchos</name>
    <name type="common">American crow</name>
    <dbReference type="NCBI Taxonomy" id="85066"/>
    <lineage>
        <taxon>Eukaryota</taxon>
        <taxon>Metazoa</taxon>
        <taxon>Chordata</taxon>
        <taxon>Craniata</taxon>
        <taxon>Vertebrata</taxon>
        <taxon>Euteleostomi</taxon>
        <taxon>Archelosauria</taxon>
        <taxon>Archosauria</taxon>
        <taxon>Dinosauria</taxon>
        <taxon>Saurischia</taxon>
        <taxon>Theropoda</taxon>
        <taxon>Coelurosauria</taxon>
        <taxon>Aves</taxon>
        <taxon>Neognathae</taxon>
        <taxon>Neoaves</taxon>
        <taxon>Telluraves</taxon>
        <taxon>Australaves</taxon>
        <taxon>Passeriformes</taxon>
        <taxon>Corvoidea</taxon>
        <taxon>Corvidae</taxon>
        <taxon>Corvus</taxon>
    </lineage>
</organism>
<evidence type="ECO:0000256" key="5">
    <source>
        <dbReference type="ARBA" id="ARBA00022801"/>
    </source>
</evidence>
<feature type="non-terminal residue" evidence="8">
    <location>
        <position position="1"/>
    </location>
</feature>
<dbReference type="Gene3D" id="3.30.70.270">
    <property type="match status" value="1"/>
</dbReference>
<keyword evidence="1" id="KW-0808">Transferase</keyword>
<dbReference type="STRING" id="85066.A0A091EV30"/>
<reference evidence="8 9" key="1">
    <citation type="submission" date="2014-04" db="EMBL/GenBank/DDBJ databases">
        <title>Genome evolution of avian class.</title>
        <authorList>
            <person name="Zhang G."/>
            <person name="Li C."/>
        </authorList>
    </citation>
    <scope>NUCLEOTIDE SEQUENCE [LARGE SCALE GENOMIC DNA]</scope>
    <source>
        <strain evidence="8">BGI_N302</strain>
    </source>
</reference>
<evidence type="ECO:0000256" key="2">
    <source>
        <dbReference type="ARBA" id="ARBA00022695"/>
    </source>
</evidence>
<dbReference type="AlphaFoldDB" id="A0A091EV30"/>
<keyword evidence="5" id="KW-0378">Hydrolase</keyword>
<keyword evidence="4" id="KW-0255">Endonuclease</keyword>
<evidence type="ECO:0000313" key="8">
    <source>
        <dbReference type="EMBL" id="KFO60861.1"/>
    </source>
</evidence>
<proteinExistence type="predicted"/>
<feature type="non-terminal residue" evidence="8">
    <location>
        <position position="241"/>
    </location>
</feature>
<feature type="domain" description="Reverse transcriptase thumb" evidence="7">
    <location>
        <begin position="33"/>
        <end position="96"/>
    </location>
</feature>
<sequence length="241" mass="27676">IEEAGFEISEDKVQHSSPWTYLGLQIRERTIIPQQLTIRDDLKTQRDLHSLCRSINWICPLLGVTTEDLTPLFNLRSSSRDLDSPRALTPEARDTITKVQEALSSRQVHRVEPRLIVQWDPKLRDPLLILEWVFISHQPTKTITTFQEVMAHLIKKARTRLCSPAGCEFTGIYLPLTTGDLKHFLQTNESFQFALDSDTGQISIHMPKHRLFYCDTAFKLIPKLIQSRKPLKALTVFTDGS</sequence>
<dbReference type="GO" id="GO:0003964">
    <property type="term" value="F:RNA-directed DNA polymerase activity"/>
    <property type="evidence" value="ECO:0007669"/>
    <property type="project" value="UniProtKB-KW"/>
</dbReference>
<dbReference type="Pfam" id="PF06817">
    <property type="entry name" value="RVT_thumb"/>
    <property type="match status" value="1"/>
</dbReference>